<dbReference type="RefSeq" id="WP_068742547.1">
    <property type="nucleotide sequence ID" value="NZ_CBDRGN010000001.1"/>
</dbReference>
<dbReference type="InterPro" id="IPR036388">
    <property type="entry name" value="WH-like_DNA-bd_sf"/>
</dbReference>
<dbReference type="PANTHER" id="PTHR33204:SF18">
    <property type="entry name" value="TRANSCRIPTIONAL REGULATORY PROTEIN"/>
    <property type="match status" value="1"/>
</dbReference>
<dbReference type="InterPro" id="IPR002577">
    <property type="entry name" value="HTH_HxlR"/>
</dbReference>
<evidence type="ECO:0000256" key="2">
    <source>
        <dbReference type="ARBA" id="ARBA00023125"/>
    </source>
</evidence>
<dbReference type="Proteomes" id="UP000182241">
    <property type="component" value="Unassembled WGS sequence"/>
</dbReference>
<evidence type="ECO:0000256" key="1">
    <source>
        <dbReference type="ARBA" id="ARBA00023015"/>
    </source>
</evidence>
<keyword evidence="1" id="KW-0805">Transcription regulation</keyword>
<gene>
    <name evidence="5" type="ORF">SAMN04489793_1887</name>
</gene>
<dbReference type="Gene3D" id="1.10.10.10">
    <property type="entry name" value="Winged helix-like DNA-binding domain superfamily/Winged helix DNA-binding domain"/>
    <property type="match status" value="1"/>
</dbReference>
<reference evidence="6" key="1">
    <citation type="submission" date="2016-10" db="EMBL/GenBank/DDBJ databases">
        <authorList>
            <person name="Varghese N."/>
            <person name="Submissions S."/>
        </authorList>
    </citation>
    <scope>NUCLEOTIDE SEQUENCE [LARGE SCALE GENOMIC DNA]</scope>
    <source>
        <strain evidence="6">DSM 44234</strain>
    </source>
</reference>
<evidence type="ECO:0000313" key="6">
    <source>
        <dbReference type="Proteomes" id="UP000182241"/>
    </source>
</evidence>
<dbReference type="InterPro" id="IPR036390">
    <property type="entry name" value="WH_DNA-bd_sf"/>
</dbReference>
<evidence type="ECO:0000256" key="3">
    <source>
        <dbReference type="ARBA" id="ARBA00023163"/>
    </source>
</evidence>
<name>A0A1H4QZ90_TSUTY</name>
<keyword evidence="6" id="KW-1185">Reference proteome</keyword>
<proteinExistence type="predicted"/>
<dbReference type="AlphaFoldDB" id="A0A1H4QZ90"/>
<dbReference type="GO" id="GO:0003677">
    <property type="term" value="F:DNA binding"/>
    <property type="evidence" value="ECO:0007669"/>
    <property type="project" value="UniProtKB-KW"/>
</dbReference>
<sequence>MEFEERLRDRSGWAIGDGCSAARTLDLLTTKTVFLVVRELLYGTSRFDDLVARTETSAPAVSRALKQLASANLIAATEYREPGARARSEYRLTPAGQDLLPVFLALIQFGDAHLQPEGAPLVFVDAATGEPVRTRPAVGGVEVPASGIEIRLNRDRWGARDAVSRAASDGPSAGT</sequence>
<organism evidence="5 6">
    <name type="scientific">Tsukamurella tyrosinosolvens</name>
    <dbReference type="NCBI Taxonomy" id="57704"/>
    <lineage>
        <taxon>Bacteria</taxon>
        <taxon>Bacillati</taxon>
        <taxon>Actinomycetota</taxon>
        <taxon>Actinomycetes</taxon>
        <taxon>Mycobacteriales</taxon>
        <taxon>Tsukamurellaceae</taxon>
        <taxon>Tsukamurella</taxon>
    </lineage>
</organism>
<accession>A0A1H4QZ90</accession>
<dbReference type="PANTHER" id="PTHR33204">
    <property type="entry name" value="TRANSCRIPTIONAL REGULATOR, MARR FAMILY"/>
    <property type="match status" value="1"/>
</dbReference>
<evidence type="ECO:0000313" key="5">
    <source>
        <dbReference type="EMBL" id="SEC24781.1"/>
    </source>
</evidence>
<dbReference type="Pfam" id="PF01638">
    <property type="entry name" value="HxlR"/>
    <property type="match status" value="1"/>
</dbReference>
<dbReference type="PROSITE" id="PS51118">
    <property type="entry name" value="HTH_HXLR"/>
    <property type="match status" value="1"/>
</dbReference>
<feature type="domain" description="HTH hxlR-type" evidence="4">
    <location>
        <begin position="19"/>
        <end position="118"/>
    </location>
</feature>
<dbReference type="STRING" id="57704.SAMN04489793_1887"/>
<dbReference type="SUPFAM" id="SSF46785">
    <property type="entry name" value="Winged helix' DNA-binding domain"/>
    <property type="match status" value="1"/>
</dbReference>
<dbReference type="OrthoDB" id="5183359at2"/>
<protein>
    <submittedName>
        <fullName evidence="5">DNA-binding transcriptional regulator, HxlR family</fullName>
    </submittedName>
</protein>
<keyword evidence="2 5" id="KW-0238">DNA-binding</keyword>
<keyword evidence="3" id="KW-0804">Transcription</keyword>
<dbReference type="EMBL" id="FNSA01000003">
    <property type="protein sequence ID" value="SEC24781.1"/>
    <property type="molecule type" value="Genomic_DNA"/>
</dbReference>
<evidence type="ECO:0000259" key="4">
    <source>
        <dbReference type="PROSITE" id="PS51118"/>
    </source>
</evidence>